<name>X1AZ24_9ZZZZ</name>
<dbReference type="AlphaFoldDB" id="X1AZ24"/>
<protein>
    <recommendedName>
        <fullName evidence="1">Coenzyme F420 hydrogenase/dehydrogenase beta subunit N-terminal domain-containing protein</fullName>
    </recommendedName>
</protein>
<sequence>MCTERRKEIAKPVAKITDSEEDVLASMQSKYVQVPLNKAIKEILKSG</sequence>
<dbReference type="EMBL" id="BART01000709">
    <property type="protein sequence ID" value="GAG74427.1"/>
    <property type="molecule type" value="Genomic_DNA"/>
</dbReference>
<reference evidence="2" key="1">
    <citation type="journal article" date="2014" name="Front. Microbiol.">
        <title>High frequency of phylogenetically diverse reductive dehalogenase-homologous genes in deep subseafloor sedimentary metagenomes.</title>
        <authorList>
            <person name="Kawai M."/>
            <person name="Futagami T."/>
            <person name="Toyoda A."/>
            <person name="Takaki Y."/>
            <person name="Nishi S."/>
            <person name="Hori S."/>
            <person name="Arai W."/>
            <person name="Tsubouchi T."/>
            <person name="Morono Y."/>
            <person name="Uchiyama I."/>
            <person name="Ito T."/>
            <person name="Fujiyama A."/>
            <person name="Inagaki F."/>
            <person name="Takami H."/>
        </authorList>
    </citation>
    <scope>NUCLEOTIDE SEQUENCE</scope>
    <source>
        <strain evidence="2">Expedition CK06-06</strain>
    </source>
</reference>
<feature type="domain" description="Coenzyme F420 hydrogenase/dehydrogenase beta subunit N-terminal" evidence="1">
    <location>
        <begin position="2"/>
        <end position="41"/>
    </location>
</feature>
<feature type="non-terminal residue" evidence="2">
    <location>
        <position position="47"/>
    </location>
</feature>
<comment type="caution">
    <text evidence="2">The sequence shown here is derived from an EMBL/GenBank/DDBJ whole genome shotgun (WGS) entry which is preliminary data.</text>
</comment>
<organism evidence="2">
    <name type="scientific">marine sediment metagenome</name>
    <dbReference type="NCBI Taxonomy" id="412755"/>
    <lineage>
        <taxon>unclassified sequences</taxon>
        <taxon>metagenomes</taxon>
        <taxon>ecological metagenomes</taxon>
    </lineage>
</organism>
<proteinExistence type="predicted"/>
<accession>X1AZ24</accession>
<gene>
    <name evidence="2" type="ORF">S01H4_03037</name>
</gene>
<evidence type="ECO:0000259" key="1">
    <source>
        <dbReference type="Pfam" id="PF04422"/>
    </source>
</evidence>
<evidence type="ECO:0000313" key="2">
    <source>
        <dbReference type="EMBL" id="GAG74427.1"/>
    </source>
</evidence>
<dbReference type="Pfam" id="PF04422">
    <property type="entry name" value="FrhB_FdhB_N"/>
    <property type="match status" value="1"/>
</dbReference>
<dbReference type="InterPro" id="IPR007516">
    <property type="entry name" value="Co_F420_Hydgase/DH_bsu_N"/>
</dbReference>